<comment type="caution">
    <text evidence="10">The sequence shown here is derived from an EMBL/GenBank/DDBJ whole genome shotgun (WGS) entry which is preliminary data.</text>
</comment>
<keyword evidence="3" id="KW-0723">Serine/threonine-protein kinase</keyword>
<dbReference type="InterPro" id="IPR000719">
    <property type="entry name" value="Prot_kinase_dom"/>
</dbReference>
<proteinExistence type="inferred from homology"/>
<dbReference type="Gene3D" id="3.30.200.20">
    <property type="entry name" value="Phosphorylase Kinase, domain 1"/>
    <property type="match status" value="1"/>
</dbReference>
<sequence>MPLCKASLATFYPLAKESRRTAQLLRQTSLRTIAFRQISISPHHVRSCIRIPYFDPGVEPQIDSVSSDLDGIFSVIEYMEHDLKGLMERMNEPFHLSEIKCLMLQLLFGVKHLHDNLVLHRDLKPSNIIFNNRGELMICEFYLSRQYGSPSKPYTQLVVTLWYRLQLGLPDLKNMVVKTRVSTANHNSSWTKRCPVQLKS</sequence>
<comment type="catalytic activity">
    <reaction evidence="8">
        <text>[DNA-directed RNA polymerase] + ATP = phospho-[DNA-directed RNA polymerase] + ADP + H(+)</text>
        <dbReference type="Rhea" id="RHEA:10216"/>
        <dbReference type="Rhea" id="RHEA-COMP:11321"/>
        <dbReference type="Rhea" id="RHEA-COMP:11322"/>
        <dbReference type="ChEBI" id="CHEBI:15378"/>
        <dbReference type="ChEBI" id="CHEBI:30616"/>
        <dbReference type="ChEBI" id="CHEBI:43176"/>
        <dbReference type="ChEBI" id="CHEBI:68546"/>
        <dbReference type="ChEBI" id="CHEBI:456216"/>
        <dbReference type="EC" id="2.7.11.23"/>
    </reaction>
</comment>
<evidence type="ECO:0000256" key="4">
    <source>
        <dbReference type="ARBA" id="ARBA00022679"/>
    </source>
</evidence>
<keyword evidence="5" id="KW-0547">Nucleotide-binding</keyword>
<keyword evidence="4" id="KW-0808">Transferase</keyword>
<dbReference type="EMBL" id="JBBWWR010000010">
    <property type="protein sequence ID" value="KAK8961005.1"/>
    <property type="molecule type" value="Genomic_DNA"/>
</dbReference>
<protein>
    <recommendedName>
        <fullName evidence="2">[RNA-polymerase]-subunit kinase</fullName>
        <ecNumber evidence="2">2.7.11.23</ecNumber>
    </recommendedName>
</protein>
<evidence type="ECO:0000256" key="5">
    <source>
        <dbReference type="ARBA" id="ARBA00022741"/>
    </source>
</evidence>
<evidence type="ECO:0000256" key="3">
    <source>
        <dbReference type="ARBA" id="ARBA00022527"/>
    </source>
</evidence>
<evidence type="ECO:0000256" key="8">
    <source>
        <dbReference type="ARBA" id="ARBA00049280"/>
    </source>
</evidence>
<evidence type="ECO:0000256" key="1">
    <source>
        <dbReference type="ARBA" id="ARBA00006485"/>
    </source>
</evidence>
<evidence type="ECO:0000313" key="11">
    <source>
        <dbReference type="Proteomes" id="UP001412067"/>
    </source>
</evidence>
<dbReference type="EC" id="2.7.11.23" evidence="2"/>
<keyword evidence="7" id="KW-0067">ATP-binding</keyword>
<keyword evidence="11" id="KW-1185">Reference proteome</keyword>
<evidence type="ECO:0000256" key="2">
    <source>
        <dbReference type="ARBA" id="ARBA00012409"/>
    </source>
</evidence>
<accession>A0ABR2MAJ3</accession>
<evidence type="ECO:0000313" key="10">
    <source>
        <dbReference type="EMBL" id="KAK8961005.1"/>
    </source>
</evidence>
<dbReference type="SMART" id="SM00220">
    <property type="entry name" value="S_TKc"/>
    <property type="match status" value="1"/>
</dbReference>
<dbReference type="PROSITE" id="PS00108">
    <property type="entry name" value="PROTEIN_KINASE_ST"/>
    <property type="match status" value="1"/>
</dbReference>
<dbReference type="InterPro" id="IPR011009">
    <property type="entry name" value="Kinase-like_dom_sf"/>
</dbReference>
<evidence type="ECO:0000256" key="7">
    <source>
        <dbReference type="ARBA" id="ARBA00022840"/>
    </source>
</evidence>
<name>A0ABR2MAJ3_9ASPA</name>
<dbReference type="PANTHER" id="PTHR24056:SF107">
    <property type="entry name" value="CYCLIN-DEPENDENT KINASE 11A-RELATED"/>
    <property type="match status" value="1"/>
</dbReference>
<dbReference type="Proteomes" id="UP001412067">
    <property type="component" value="Unassembled WGS sequence"/>
</dbReference>
<dbReference type="PROSITE" id="PS50011">
    <property type="entry name" value="PROTEIN_KINASE_DOM"/>
    <property type="match status" value="1"/>
</dbReference>
<comment type="similarity">
    <text evidence="1">Belongs to the protein kinase superfamily. CMGC Ser/Thr protein kinase family. CDC2/CDKX subfamily.</text>
</comment>
<evidence type="ECO:0000256" key="6">
    <source>
        <dbReference type="ARBA" id="ARBA00022777"/>
    </source>
</evidence>
<dbReference type="SUPFAM" id="SSF56112">
    <property type="entry name" value="Protein kinase-like (PK-like)"/>
    <property type="match status" value="1"/>
</dbReference>
<dbReference type="PANTHER" id="PTHR24056">
    <property type="entry name" value="CELL DIVISION PROTEIN KINASE"/>
    <property type="match status" value="1"/>
</dbReference>
<evidence type="ECO:0000259" key="9">
    <source>
        <dbReference type="PROSITE" id="PS50011"/>
    </source>
</evidence>
<dbReference type="InterPro" id="IPR008271">
    <property type="entry name" value="Ser/Thr_kinase_AS"/>
</dbReference>
<keyword evidence="6 10" id="KW-0418">Kinase</keyword>
<dbReference type="Pfam" id="PF00069">
    <property type="entry name" value="Pkinase"/>
    <property type="match status" value="1"/>
</dbReference>
<reference evidence="10 11" key="1">
    <citation type="journal article" date="2022" name="Nat. Plants">
        <title>Genomes of leafy and leafless Platanthera orchids illuminate the evolution of mycoheterotrophy.</title>
        <authorList>
            <person name="Li M.H."/>
            <person name="Liu K.W."/>
            <person name="Li Z."/>
            <person name="Lu H.C."/>
            <person name="Ye Q.L."/>
            <person name="Zhang D."/>
            <person name="Wang J.Y."/>
            <person name="Li Y.F."/>
            <person name="Zhong Z.M."/>
            <person name="Liu X."/>
            <person name="Yu X."/>
            <person name="Liu D.K."/>
            <person name="Tu X.D."/>
            <person name="Liu B."/>
            <person name="Hao Y."/>
            <person name="Liao X.Y."/>
            <person name="Jiang Y.T."/>
            <person name="Sun W.H."/>
            <person name="Chen J."/>
            <person name="Chen Y.Q."/>
            <person name="Ai Y."/>
            <person name="Zhai J.W."/>
            <person name="Wu S.S."/>
            <person name="Zhou Z."/>
            <person name="Hsiao Y.Y."/>
            <person name="Wu W.L."/>
            <person name="Chen Y.Y."/>
            <person name="Lin Y.F."/>
            <person name="Hsu J.L."/>
            <person name="Li C.Y."/>
            <person name="Wang Z.W."/>
            <person name="Zhao X."/>
            <person name="Zhong W.Y."/>
            <person name="Ma X.K."/>
            <person name="Ma L."/>
            <person name="Huang J."/>
            <person name="Chen G.Z."/>
            <person name="Huang M.Z."/>
            <person name="Huang L."/>
            <person name="Peng D.H."/>
            <person name="Luo Y.B."/>
            <person name="Zou S.Q."/>
            <person name="Chen S.P."/>
            <person name="Lan S."/>
            <person name="Tsai W.C."/>
            <person name="Van de Peer Y."/>
            <person name="Liu Z.J."/>
        </authorList>
    </citation>
    <scope>NUCLEOTIDE SEQUENCE [LARGE SCALE GENOMIC DNA]</scope>
    <source>
        <strain evidence="10">Lor288</strain>
    </source>
</reference>
<gene>
    <name evidence="10" type="primary">CDKG-2</name>
    <name evidence="10" type="ORF">KSP40_PGU019899</name>
</gene>
<feature type="domain" description="Protein kinase" evidence="9">
    <location>
        <begin position="1"/>
        <end position="200"/>
    </location>
</feature>
<dbReference type="GO" id="GO:0016301">
    <property type="term" value="F:kinase activity"/>
    <property type="evidence" value="ECO:0007669"/>
    <property type="project" value="UniProtKB-KW"/>
</dbReference>
<dbReference type="InterPro" id="IPR050108">
    <property type="entry name" value="CDK"/>
</dbReference>
<organism evidence="10 11">
    <name type="scientific">Platanthera guangdongensis</name>
    <dbReference type="NCBI Taxonomy" id="2320717"/>
    <lineage>
        <taxon>Eukaryota</taxon>
        <taxon>Viridiplantae</taxon>
        <taxon>Streptophyta</taxon>
        <taxon>Embryophyta</taxon>
        <taxon>Tracheophyta</taxon>
        <taxon>Spermatophyta</taxon>
        <taxon>Magnoliopsida</taxon>
        <taxon>Liliopsida</taxon>
        <taxon>Asparagales</taxon>
        <taxon>Orchidaceae</taxon>
        <taxon>Orchidoideae</taxon>
        <taxon>Orchideae</taxon>
        <taxon>Orchidinae</taxon>
        <taxon>Platanthera</taxon>
    </lineage>
</organism>
<dbReference type="Gene3D" id="1.10.510.10">
    <property type="entry name" value="Transferase(Phosphotransferase) domain 1"/>
    <property type="match status" value="1"/>
</dbReference>